<name>A0A4Z1JTM7_9HELO</name>
<evidence type="ECO:0000313" key="2">
    <source>
        <dbReference type="Proteomes" id="UP000297229"/>
    </source>
</evidence>
<evidence type="ECO:0000313" key="1">
    <source>
        <dbReference type="EMBL" id="TGO74572.1"/>
    </source>
</evidence>
<sequence length="104" mass="11927">MVNQSPIESGALAQYLLLSVYLNQLDFVDSEVSRGDIEYAVEISSVLVLKSNVVAENKFIKALKSPMLLEHILTSDEYYYFMETSADKHSCPLYRESCHFRNLR</sequence>
<reference evidence="1 2" key="1">
    <citation type="submission" date="2017-12" db="EMBL/GenBank/DDBJ databases">
        <title>Comparative genomics of Botrytis spp.</title>
        <authorList>
            <person name="Valero-Jimenez C.A."/>
            <person name="Tapia P."/>
            <person name="Veloso J."/>
            <person name="Silva-Moreno E."/>
            <person name="Staats M."/>
            <person name="Valdes J.H."/>
            <person name="Van Kan J.A.L."/>
        </authorList>
    </citation>
    <scope>NUCLEOTIDE SEQUENCE [LARGE SCALE GENOMIC DNA]</scope>
    <source>
        <strain evidence="1 2">Be9601</strain>
    </source>
</reference>
<keyword evidence="2" id="KW-1185">Reference proteome</keyword>
<dbReference type="Proteomes" id="UP000297229">
    <property type="component" value="Unassembled WGS sequence"/>
</dbReference>
<dbReference type="EMBL" id="PQXM01000270">
    <property type="protein sequence ID" value="TGO74572.1"/>
    <property type="molecule type" value="Genomic_DNA"/>
</dbReference>
<dbReference type="AlphaFoldDB" id="A0A4Z1JTM7"/>
<gene>
    <name evidence="1" type="ORF">BELL_0271g00100</name>
</gene>
<proteinExistence type="predicted"/>
<comment type="caution">
    <text evidence="1">The sequence shown here is derived from an EMBL/GenBank/DDBJ whole genome shotgun (WGS) entry which is preliminary data.</text>
</comment>
<organism evidence="1 2">
    <name type="scientific">Botrytis elliptica</name>
    <dbReference type="NCBI Taxonomy" id="278938"/>
    <lineage>
        <taxon>Eukaryota</taxon>
        <taxon>Fungi</taxon>
        <taxon>Dikarya</taxon>
        <taxon>Ascomycota</taxon>
        <taxon>Pezizomycotina</taxon>
        <taxon>Leotiomycetes</taxon>
        <taxon>Helotiales</taxon>
        <taxon>Sclerotiniaceae</taxon>
        <taxon>Botrytis</taxon>
    </lineage>
</organism>
<accession>A0A4Z1JTM7</accession>
<protein>
    <submittedName>
        <fullName evidence="1">Uncharacterized protein</fullName>
    </submittedName>
</protein>